<feature type="domain" description="HipA-like C-terminal" evidence="4">
    <location>
        <begin position="149"/>
        <end position="368"/>
    </location>
</feature>
<dbReference type="GO" id="GO:0004674">
    <property type="term" value="F:protein serine/threonine kinase activity"/>
    <property type="evidence" value="ECO:0007669"/>
    <property type="project" value="TreeGrafter"/>
</dbReference>
<evidence type="ECO:0000313" key="6">
    <source>
        <dbReference type="EMBL" id="ANO35405.1"/>
    </source>
</evidence>
<accession>A0AAN1CU96</accession>
<protein>
    <submittedName>
        <fullName evidence="6">HIPA protein</fullName>
    </submittedName>
</protein>
<evidence type="ECO:0000313" key="7">
    <source>
        <dbReference type="Proteomes" id="UP000092018"/>
    </source>
</evidence>
<keyword evidence="6" id="KW-0614">Plasmid</keyword>
<dbReference type="EMBL" id="CP016179">
    <property type="protein sequence ID" value="ANO35405.1"/>
    <property type="molecule type" value="Genomic_DNA"/>
</dbReference>
<geneLocation type="plasmid" evidence="6 7">
    <name>unnamed1</name>
</geneLocation>
<comment type="similarity">
    <text evidence="1">Belongs to the HipA Ser/Thr kinase family.</text>
</comment>
<keyword evidence="2" id="KW-0808">Transferase</keyword>
<organism evidence="6 7">
    <name type="scientific">Vibrio breoganii</name>
    <dbReference type="NCBI Taxonomy" id="553239"/>
    <lineage>
        <taxon>Bacteria</taxon>
        <taxon>Pseudomonadati</taxon>
        <taxon>Pseudomonadota</taxon>
        <taxon>Gammaproteobacteria</taxon>
        <taxon>Vibrionales</taxon>
        <taxon>Vibrionaceae</taxon>
        <taxon>Vibrio</taxon>
    </lineage>
</organism>
<proteinExistence type="inferred from homology"/>
<keyword evidence="3" id="KW-0418">Kinase</keyword>
<dbReference type="GO" id="GO:0005829">
    <property type="term" value="C:cytosol"/>
    <property type="evidence" value="ECO:0007669"/>
    <property type="project" value="TreeGrafter"/>
</dbReference>
<gene>
    <name evidence="6" type="ORF">A6E01_19525</name>
</gene>
<name>A0AAN1CU96_9VIBR</name>
<dbReference type="KEGG" id="vbr:A6E01_19525"/>
<reference evidence="6 7" key="1">
    <citation type="submission" date="2016-06" db="EMBL/GenBank/DDBJ databases">
        <title>Adaptive Radiation by Waves of Gene Transfer Leads to Fine-Scale Resource Partitioning in Marine Microbes.</title>
        <authorList>
            <person name="Hehemann J.-H."/>
            <person name="Arevalo P."/>
            <person name="Datta M.S."/>
            <person name="Yu X."/>
            <person name="Corzett C."/>
            <person name="Henschel A."/>
            <person name="Preheim S.P."/>
            <person name="Timberlake S."/>
            <person name="Alm E.J."/>
            <person name="Polz M.F."/>
        </authorList>
    </citation>
    <scope>NUCLEOTIDE SEQUENCE [LARGE SCALE GENOMIC DNA]</scope>
    <source>
        <strain evidence="6 7">FF50</strain>
        <plasmid evidence="6 7">unnamed1</plasmid>
    </source>
</reference>
<feature type="domain" description="HipA N-terminal subdomain 1" evidence="5">
    <location>
        <begin position="14"/>
        <end position="106"/>
    </location>
</feature>
<dbReference type="InterPro" id="IPR017508">
    <property type="entry name" value="HipA_N1"/>
</dbReference>
<dbReference type="InterPro" id="IPR012893">
    <property type="entry name" value="HipA-like_C"/>
</dbReference>
<dbReference type="InterPro" id="IPR052028">
    <property type="entry name" value="HipA_Ser/Thr_kinase"/>
</dbReference>
<dbReference type="PANTHER" id="PTHR37419:SF1">
    <property type="entry name" value="SERINE_THREONINE-PROTEIN KINASE TOXIN HIPA"/>
    <property type="match status" value="1"/>
</dbReference>
<dbReference type="RefSeq" id="WP_065211167.1">
    <property type="nucleotide sequence ID" value="NZ_CP016179.1"/>
</dbReference>
<dbReference type="AlphaFoldDB" id="A0AAN1CU96"/>
<dbReference type="Pfam" id="PF07804">
    <property type="entry name" value="HipA_C"/>
    <property type="match status" value="1"/>
</dbReference>
<evidence type="ECO:0000256" key="3">
    <source>
        <dbReference type="ARBA" id="ARBA00022777"/>
    </source>
</evidence>
<evidence type="ECO:0000256" key="1">
    <source>
        <dbReference type="ARBA" id="ARBA00010164"/>
    </source>
</evidence>
<evidence type="ECO:0000259" key="5">
    <source>
        <dbReference type="Pfam" id="PF13657"/>
    </source>
</evidence>
<dbReference type="PANTHER" id="PTHR37419">
    <property type="entry name" value="SERINE/THREONINE-PROTEIN KINASE TOXIN HIPA"/>
    <property type="match status" value="1"/>
</dbReference>
<evidence type="ECO:0000256" key="2">
    <source>
        <dbReference type="ARBA" id="ARBA00022679"/>
    </source>
</evidence>
<dbReference type="Proteomes" id="UP000092018">
    <property type="component" value="Plasmid unnamed1"/>
</dbReference>
<dbReference type="NCBIfam" id="TIGR03071">
    <property type="entry name" value="couple_hipA"/>
    <property type="match status" value="1"/>
</dbReference>
<sequence length="464" mass="51737">MSGSKQELKVFAGQEKEVGTITLPVGSESDIQLHYSDNWIKTGFPISPHLPLNREHTHNAASNYLRNLLPEGQALDDLTSNTTISKANTFGLIAAIGRETSGALSFYTKTPSETVTSFEEISESKLTAKLQLAQKGLEAISIWNGATRLSVAGVQDKLNLLVKHDGSLGFGEGALCSNYIFKFETGRAPCIVANELFTMLLAKKAGLDIPEVGLRTYGTIRTFTIKRFDRFLEESGNSVKRRHVIDSCQATNTPPSYKYERQHGDERDAQLYRDGVSFPKLFDVKTVNRVEYQTKLIQWMTFNILNGNYDAHGKNVSFHVTPKGLRLTPFYDLVNIEAVIRSPHNTTSDNPILPDDRSSRYFAMSIGEWEAGSAGNFTNEITAYMLADFASRFEVSLSRMELVMMKTIDDTIMGMEHTKAELLSNYDLNPEEIKHIDLCISVVSEAADRLKPEVAQIPLMSELL</sequence>
<dbReference type="Pfam" id="PF13657">
    <property type="entry name" value="Couple_hipA"/>
    <property type="match status" value="1"/>
</dbReference>
<evidence type="ECO:0000259" key="4">
    <source>
        <dbReference type="Pfam" id="PF07804"/>
    </source>
</evidence>